<gene>
    <name evidence="5" type="ORF">EV213_102236</name>
</gene>
<dbReference type="OrthoDB" id="2720783at2"/>
<organism evidence="5 6">
    <name type="scientific">Aureibacillus halotolerans</name>
    <dbReference type="NCBI Taxonomy" id="1508390"/>
    <lineage>
        <taxon>Bacteria</taxon>
        <taxon>Bacillati</taxon>
        <taxon>Bacillota</taxon>
        <taxon>Bacilli</taxon>
        <taxon>Bacillales</taxon>
        <taxon>Bacillaceae</taxon>
        <taxon>Aureibacillus</taxon>
    </lineage>
</organism>
<dbReference type="AlphaFoldDB" id="A0A4R6UBS6"/>
<feature type="region of interest" description="Disordered" evidence="2">
    <location>
        <begin position="29"/>
        <end position="100"/>
    </location>
</feature>
<evidence type="ECO:0000256" key="2">
    <source>
        <dbReference type="SAM" id="MobiDB-lite"/>
    </source>
</evidence>
<evidence type="ECO:0000313" key="5">
    <source>
        <dbReference type="EMBL" id="TDQ42205.1"/>
    </source>
</evidence>
<dbReference type="InterPro" id="IPR029051">
    <property type="entry name" value="DUF4352"/>
</dbReference>
<evidence type="ECO:0000313" key="6">
    <source>
        <dbReference type="Proteomes" id="UP000295632"/>
    </source>
</evidence>
<feature type="compositionally biased region" description="Acidic residues" evidence="2">
    <location>
        <begin position="51"/>
        <end position="72"/>
    </location>
</feature>
<comment type="caution">
    <text evidence="5">The sequence shown here is derived from an EMBL/GenBank/DDBJ whole genome shotgun (WGS) entry which is preliminary data.</text>
</comment>
<keyword evidence="6" id="KW-1185">Reference proteome</keyword>
<evidence type="ECO:0000256" key="1">
    <source>
        <dbReference type="ARBA" id="ARBA00022729"/>
    </source>
</evidence>
<feature type="compositionally biased region" description="Low complexity" evidence="2">
    <location>
        <begin position="34"/>
        <end position="48"/>
    </location>
</feature>
<dbReference type="InterPro" id="IPR029050">
    <property type="entry name" value="Immunoprotect_excell_Ig-like"/>
</dbReference>
<evidence type="ECO:0000259" key="4">
    <source>
        <dbReference type="Pfam" id="PF11611"/>
    </source>
</evidence>
<dbReference type="Pfam" id="PF11611">
    <property type="entry name" value="DUF4352"/>
    <property type="match status" value="1"/>
</dbReference>
<dbReference type="PROSITE" id="PS51257">
    <property type="entry name" value="PROKAR_LIPOPROTEIN"/>
    <property type="match status" value="1"/>
</dbReference>
<dbReference type="Gene3D" id="2.60.40.1240">
    <property type="match status" value="1"/>
</dbReference>
<protein>
    <submittedName>
        <fullName evidence="5">Uncharacterized protein DUF4352</fullName>
    </submittedName>
</protein>
<dbReference type="Proteomes" id="UP000295632">
    <property type="component" value="Unassembled WGS sequence"/>
</dbReference>
<proteinExistence type="predicted"/>
<accession>A0A4R6UBS6</accession>
<sequence>MTIVKRINWKTIITGVALTAILVLSACSDESNNTPTDNTTLSEDTTTDANEGTDDPTTDDASGEEADTEDTDDSSKGGAGDISKGEGTSELEIGDTGEVQSTLGTFNVTVTEVTFPETLDDMEPEFSDGLYVVVSATVDNTSGQPINAEDIAFTWLNNLDSETSTENYGTFEEVQNFEGEIAPSETMEGEFAFEAGYTSNYQFQIGNESYSNVLLWNVEAPEQAQ</sequence>
<reference evidence="5 6" key="1">
    <citation type="submission" date="2019-03" db="EMBL/GenBank/DDBJ databases">
        <title>Genomic Encyclopedia of Type Strains, Phase IV (KMG-IV): sequencing the most valuable type-strain genomes for metagenomic binning, comparative biology and taxonomic classification.</title>
        <authorList>
            <person name="Goeker M."/>
        </authorList>
    </citation>
    <scope>NUCLEOTIDE SEQUENCE [LARGE SCALE GENOMIC DNA]</scope>
    <source>
        <strain evidence="5 6">DSM 28697</strain>
    </source>
</reference>
<keyword evidence="1 3" id="KW-0732">Signal</keyword>
<dbReference type="EMBL" id="SNYJ01000002">
    <property type="protein sequence ID" value="TDQ42205.1"/>
    <property type="molecule type" value="Genomic_DNA"/>
</dbReference>
<feature type="domain" description="DUF4352" evidence="4">
    <location>
        <begin position="101"/>
        <end position="211"/>
    </location>
</feature>
<dbReference type="RefSeq" id="WP_133579091.1">
    <property type="nucleotide sequence ID" value="NZ_SNYJ01000002.1"/>
</dbReference>
<feature type="chain" id="PRO_5038895535" evidence="3">
    <location>
        <begin position="29"/>
        <end position="225"/>
    </location>
</feature>
<evidence type="ECO:0000256" key="3">
    <source>
        <dbReference type="SAM" id="SignalP"/>
    </source>
</evidence>
<feature type="signal peptide" evidence="3">
    <location>
        <begin position="1"/>
        <end position="28"/>
    </location>
</feature>
<name>A0A4R6UBS6_9BACI</name>